<protein>
    <recommendedName>
        <fullName evidence="4">Secreted protein</fullName>
    </recommendedName>
</protein>
<accession>A0A433QJF3</accession>
<dbReference type="Proteomes" id="UP000274822">
    <property type="component" value="Unassembled WGS sequence"/>
</dbReference>
<reference evidence="2 3" key="1">
    <citation type="journal article" date="2018" name="New Phytol.">
        <title>Phylogenomics of Endogonaceae and evolution of mycorrhizas within Mucoromycota.</title>
        <authorList>
            <person name="Chang Y."/>
            <person name="Desiro A."/>
            <person name="Na H."/>
            <person name="Sandor L."/>
            <person name="Lipzen A."/>
            <person name="Clum A."/>
            <person name="Barry K."/>
            <person name="Grigoriev I.V."/>
            <person name="Martin F.M."/>
            <person name="Stajich J.E."/>
            <person name="Smith M.E."/>
            <person name="Bonito G."/>
            <person name="Spatafora J.W."/>
        </authorList>
    </citation>
    <scope>NUCLEOTIDE SEQUENCE [LARGE SCALE GENOMIC DNA]</scope>
    <source>
        <strain evidence="2 3">AD002</strain>
    </source>
</reference>
<evidence type="ECO:0008006" key="4">
    <source>
        <dbReference type="Google" id="ProtNLM"/>
    </source>
</evidence>
<evidence type="ECO:0000256" key="1">
    <source>
        <dbReference type="SAM" id="SignalP"/>
    </source>
</evidence>
<evidence type="ECO:0000313" key="3">
    <source>
        <dbReference type="Proteomes" id="UP000274822"/>
    </source>
</evidence>
<dbReference type="EMBL" id="RBNJ01004518">
    <property type="protein sequence ID" value="RUS29908.1"/>
    <property type="molecule type" value="Genomic_DNA"/>
</dbReference>
<dbReference type="AlphaFoldDB" id="A0A433QJF3"/>
<organism evidence="2 3">
    <name type="scientific">Jimgerdemannia flammicorona</name>
    <dbReference type="NCBI Taxonomy" id="994334"/>
    <lineage>
        <taxon>Eukaryota</taxon>
        <taxon>Fungi</taxon>
        <taxon>Fungi incertae sedis</taxon>
        <taxon>Mucoromycota</taxon>
        <taxon>Mucoromycotina</taxon>
        <taxon>Endogonomycetes</taxon>
        <taxon>Endogonales</taxon>
        <taxon>Endogonaceae</taxon>
        <taxon>Jimgerdemannia</taxon>
    </lineage>
</organism>
<proteinExistence type="predicted"/>
<evidence type="ECO:0000313" key="2">
    <source>
        <dbReference type="EMBL" id="RUS29908.1"/>
    </source>
</evidence>
<comment type="caution">
    <text evidence="2">The sequence shown here is derived from an EMBL/GenBank/DDBJ whole genome shotgun (WGS) entry which is preliminary data.</text>
</comment>
<feature type="signal peptide" evidence="1">
    <location>
        <begin position="1"/>
        <end position="17"/>
    </location>
</feature>
<sequence>MGAGSLLLLFAILTSSSSPFFFCSGPATRVARVSRAGRSSWQAQSCTLPRATPCSWSDPPTIQSSHPAPVRAMTLSPSGVCTMERSSKAYPSTPTNVYSSPTHTPGYIGLSTLKRNDQS</sequence>
<name>A0A433QJF3_9FUNG</name>
<gene>
    <name evidence="2" type="ORF">BC938DRAFT_480083</name>
</gene>
<keyword evidence="1" id="KW-0732">Signal</keyword>
<feature type="chain" id="PRO_5018967181" description="Secreted protein" evidence="1">
    <location>
        <begin position="18"/>
        <end position="119"/>
    </location>
</feature>
<keyword evidence="3" id="KW-1185">Reference proteome</keyword>